<protein>
    <submittedName>
        <fullName evidence="1">TIGR02453 family protein</fullName>
    </submittedName>
</protein>
<proteinExistence type="predicted"/>
<dbReference type="InterPro" id="IPR012808">
    <property type="entry name" value="CHP02453"/>
</dbReference>
<dbReference type="PANTHER" id="PTHR36452">
    <property type="entry name" value="CHROMOSOME 12, WHOLE GENOME SHOTGUN SEQUENCE"/>
    <property type="match status" value="1"/>
</dbReference>
<dbReference type="OrthoDB" id="9794241at2"/>
<dbReference type="PANTHER" id="PTHR36452:SF1">
    <property type="entry name" value="DUF2461 DOMAIN-CONTAINING PROTEIN"/>
    <property type="match status" value="1"/>
</dbReference>
<evidence type="ECO:0000313" key="1">
    <source>
        <dbReference type="EMBL" id="SIN76383.1"/>
    </source>
</evidence>
<reference evidence="1 2" key="1">
    <citation type="submission" date="2016-11" db="EMBL/GenBank/DDBJ databases">
        <authorList>
            <person name="Jaros S."/>
            <person name="Januszkiewicz K."/>
            <person name="Wedrychowicz H."/>
        </authorList>
    </citation>
    <scope>NUCLEOTIDE SEQUENCE [LARGE SCALE GENOMIC DNA]</scope>
    <source>
        <strain evidence="1 2">DSM 24787</strain>
    </source>
</reference>
<dbReference type="NCBIfam" id="TIGR02453">
    <property type="entry name" value="TIGR02453 family protein"/>
    <property type="match status" value="1"/>
</dbReference>
<dbReference type="Proteomes" id="UP000185003">
    <property type="component" value="Unassembled WGS sequence"/>
</dbReference>
<gene>
    <name evidence="1" type="ORF">SAMN04488055_1208</name>
</gene>
<accession>A0A1N6E055</accession>
<dbReference type="STRING" id="536979.SAMN04488055_1208"/>
<organism evidence="1 2">
    <name type="scientific">Chitinophaga niabensis</name>
    <dbReference type="NCBI Taxonomy" id="536979"/>
    <lineage>
        <taxon>Bacteria</taxon>
        <taxon>Pseudomonadati</taxon>
        <taxon>Bacteroidota</taxon>
        <taxon>Chitinophagia</taxon>
        <taxon>Chitinophagales</taxon>
        <taxon>Chitinophagaceae</taxon>
        <taxon>Chitinophaga</taxon>
    </lineage>
</organism>
<dbReference type="Pfam" id="PF09365">
    <property type="entry name" value="DUF2461"/>
    <property type="match status" value="1"/>
</dbReference>
<dbReference type="PIRSF" id="PIRSF028451">
    <property type="entry name" value="UCP028451"/>
    <property type="match status" value="1"/>
</dbReference>
<name>A0A1N6E055_9BACT</name>
<dbReference type="RefSeq" id="WP_074238368.1">
    <property type="nucleotide sequence ID" value="NZ_FSRA01000001.1"/>
</dbReference>
<keyword evidence="2" id="KW-1185">Reference proteome</keyword>
<dbReference type="InterPro" id="IPR015996">
    <property type="entry name" value="UCP028451"/>
</dbReference>
<sequence length="224" mass="26003">MAVQLQTGFKFLKKLKENNNREWFNAHKTEFQAEQQFVETFAEALLGKLSKHDLIETPSGKKSLFRIYRDTRFSNDKTPYKTNWSGAFRRATKQRRGGYYFQLEPGNTFIAGGFWGPSPEDLKKIRDDIAFDPAPLRKILKSRSFISHFGTLEGEQLKTTPKGFDPSHEGIDLLRYKQFLLIKRFTDKEALSDTFLKEADLTFQAMRPFFDYMSDVLSTDPNGE</sequence>
<evidence type="ECO:0000313" key="2">
    <source>
        <dbReference type="Proteomes" id="UP000185003"/>
    </source>
</evidence>
<dbReference type="AlphaFoldDB" id="A0A1N6E055"/>
<dbReference type="EMBL" id="FSRA01000001">
    <property type="protein sequence ID" value="SIN76383.1"/>
    <property type="molecule type" value="Genomic_DNA"/>
</dbReference>